<dbReference type="Gene3D" id="3.30.920.10">
    <property type="entry name" value="Frataxin/CyaY"/>
    <property type="match status" value="1"/>
</dbReference>
<evidence type="ECO:0000313" key="13">
    <source>
        <dbReference type="EMBL" id="TPX56496.1"/>
    </source>
</evidence>
<evidence type="ECO:0000256" key="7">
    <source>
        <dbReference type="ARBA" id="ARBA00022946"/>
    </source>
</evidence>
<dbReference type="EC" id="1.16.3.1" evidence="3"/>
<dbReference type="GO" id="GO:0006826">
    <property type="term" value="P:iron ion transport"/>
    <property type="evidence" value="ECO:0007669"/>
    <property type="project" value="UniProtKB-KW"/>
</dbReference>
<dbReference type="GO" id="GO:0034986">
    <property type="term" value="F:iron chaperone activity"/>
    <property type="evidence" value="ECO:0007669"/>
    <property type="project" value="TreeGrafter"/>
</dbReference>
<dbReference type="InterPro" id="IPR020895">
    <property type="entry name" value="Frataxin_CS"/>
</dbReference>
<dbReference type="SUPFAM" id="SSF55387">
    <property type="entry name" value="Frataxin/Nqo15-like"/>
    <property type="match status" value="1"/>
</dbReference>
<evidence type="ECO:0000313" key="14">
    <source>
        <dbReference type="Proteomes" id="UP000318582"/>
    </source>
</evidence>
<dbReference type="GO" id="GO:0005739">
    <property type="term" value="C:mitochondrion"/>
    <property type="evidence" value="ECO:0007669"/>
    <property type="project" value="UniProtKB-SubCell"/>
</dbReference>
<keyword evidence="11" id="KW-0496">Mitochondrion</keyword>
<comment type="similarity">
    <text evidence="2">Belongs to the frataxin family.</text>
</comment>
<dbReference type="CDD" id="cd00503">
    <property type="entry name" value="Frataxin"/>
    <property type="match status" value="1"/>
</dbReference>
<gene>
    <name evidence="13" type="primary">YFH1</name>
    <name evidence="13" type="ORF">PhCBS80983_g04508</name>
</gene>
<evidence type="ECO:0000256" key="2">
    <source>
        <dbReference type="ARBA" id="ARBA00008183"/>
    </source>
</evidence>
<dbReference type="NCBIfam" id="TIGR03422">
    <property type="entry name" value="mito_frataxin"/>
    <property type="match status" value="1"/>
</dbReference>
<dbReference type="SMART" id="SM01219">
    <property type="entry name" value="Frataxin_Cyay"/>
    <property type="match status" value="1"/>
</dbReference>
<comment type="catalytic activity">
    <reaction evidence="12">
        <text>4 Fe(2+) + O2 + 4 H(+) = 4 Fe(3+) + 2 H2O</text>
        <dbReference type="Rhea" id="RHEA:11148"/>
        <dbReference type="ChEBI" id="CHEBI:15377"/>
        <dbReference type="ChEBI" id="CHEBI:15378"/>
        <dbReference type="ChEBI" id="CHEBI:15379"/>
        <dbReference type="ChEBI" id="CHEBI:29033"/>
        <dbReference type="ChEBI" id="CHEBI:29034"/>
        <dbReference type="EC" id="1.16.3.1"/>
    </reaction>
</comment>
<dbReference type="PANTHER" id="PTHR16821">
    <property type="entry name" value="FRATAXIN"/>
    <property type="match status" value="1"/>
</dbReference>
<dbReference type="Proteomes" id="UP000318582">
    <property type="component" value="Unassembled WGS sequence"/>
</dbReference>
<dbReference type="GO" id="GO:0006879">
    <property type="term" value="P:intracellular iron ion homeostasis"/>
    <property type="evidence" value="ECO:0007669"/>
    <property type="project" value="UniProtKB-KW"/>
</dbReference>
<evidence type="ECO:0000256" key="1">
    <source>
        <dbReference type="ARBA" id="ARBA00004173"/>
    </source>
</evidence>
<dbReference type="InterPro" id="IPR017789">
    <property type="entry name" value="Frataxin"/>
</dbReference>
<evidence type="ECO:0000256" key="10">
    <source>
        <dbReference type="ARBA" id="ARBA00023065"/>
    </source>
</evidence>
<dbReference type="PANTHER" id="PTHR16821:SF2">
    <property type="entry name" value="FRATAXIN, MITOCHONDRIAL"/>
    <property type="match status" value="1"/>
</dbReference>
<dbReference type="Pfam" id="PF01491">
    <property type="entry name" value="Frataxin_Cyay"/>
    <property type="match status" value="1"/>
</dbReference>
<evidence type="ECO:0000256" key="6">
    <source>
        <dbReference type="ARBA" id="ARBA00022496"/>
    </source>
</evidence>
<keyword evidence="8" id="KW-0560">Oxidoreductase</keyword>
<dbReference type="GO" id="GO:0016226">
    <property type="term" value="P:iron-sulfur cluster assembly"/>
    <property type="evidence" value="ECO:0007669"/>
    <property type="project" value="InterPro"/>
</dbReference>
<name>A0A507DY99_9FUNG</name>
<dbReference type="PROSITE" id="PS50810">
    <property type="entry name" value="FRATAXIN_2"/>
    <property type="match status" value="1"/>
</dbReference>
<evidence type="ECO:0000256" key="12">
    <source>
        <dbReference type="ARBA" id="ARBA00047990"/>
    </source>
</evidence>
<evidence type="ECO:0000256" key="9">
    <source>
        <dbReference type="ARBA" id="ARBA00023004"/>
    </source>
</evidence>
<evidence type="ECO:0000256" key="8">
    <source>
        <dbReference type="ARBA" id="ARBA00023002"/>
    </source>
</evidence>
<evidence type="ECO:0000256" key="3">
    <source>
        <dbReference type="ARBA" id="ARBA00013107"/>
    </source>
</evidence>
<dbReference type="EMBL" id="QEAQ01000073">
    <property type="protein sequence ID" value="TPX56496.1"/>
    <property type="molecule type" value="Genomic_DNA"/>
</dbReference>
<keyword evidence="5" id="KW-0813">Transport</keyword>
<proteinExistence type="inferred from homology"/>
<keyword evidence="9" id="KW-0408">Iron</keyword>
<sequence>MTDPKPPGELTPERTLTESEYHKHADELMDYLVDTMEGIGEEVELAGFDVVYASGVLNLSLGDHGTYVINKQPPNKQIWLSSPVSGPKRFDYSPLAKSWICLRTTEDILDLLSKELSALLQRPLKFAYVYDM</sequence>
<comment type="caution">
    <text evidence="13">The sequence shown here is derived from an EMBL/GenBank/DDBJ whole genome shotgun (WGS) entry which is preliminary data.</text>
</comment>
<protein>
    <recommendedName>
        <fullName evidence="3">ferroxidase</fullName>
        <ecNumber evidence="3">1.16.3.1</ecNumber>
    </recommendedName>
</protein>
<organism evidence="13 14">
    <name type="scientific">Powellomyces hirtus</name>
    <dbReference type="NCBI Taxonomy" id="109895"/>
    <lineage>
        <taxon>Eukaryota</taxon>
        <taxon>Fungi</taxon>
        <taxon>Fungi incertae sedis</taxon>
        <taxon>Chytridiomycota</taxon>
        <taxon>Chytridiomycota incertae sedis</taxon>
        <taxon>Chytridiomycetes</taxon>
        <taxon>Spizellomycetales</taxon>
        <taxon>Powellomycetaceae</taxon>
        <taxon>Powellomyces</taxon>
    </lineage>
</organism>
<dbReference type="NCBIfam" id="TIGR03421">
    <property type="entry name" value="FeS_CyaY"/>
    <property type="match status" value="1"/>
</dbReference>
<dbReference type="GO" id="GO:0008199">
    <property type="term" value="F:ferric iron binding"/>
    <property type="evidence" value="ECO:0007669"/>
    <property type="project" value="InterPro"/>
</dbReference>
<dbReference type="STRING" id="109895.A0A507DY99"/>
<evidence type="ECO:0000256" key="5">
    <source>
        <dbReference type="ARBA" id="ARBA00022448"/>
    </source>
</evidence>
<keyword evidence="7" id="KW-0809">Transit peptide</keyword>
<reference evidence="13 14" key="1">
    <citation type="journal article" date="2019" name="Sci. Rep.">
        <title>Comparative genomics of chytrid fungi reveal insights into the obligate biotrophic and pathogenic lifestyle of Synchytrium endobioticum.</title>
        <authorList>
            <person name="van de Vossenberg B.T.L.H."/>
            <person name="Warris S."/>
            <person name="Nguyen H.D.T."/>
            <person name="van Gent-Pelzer M.P.E."/>
            <person name="Joly D.L."/>
            <person name="van de Geest H.C."/>
            <person name="Bonants P.J.M."/>
            <person name="Smith D.S."/>
            <person name="Levesque C.A."/>
            <person name="van der Lee T.A.J."/>
        </authorList>
    </citation>
    <scope>NUCLEOTIDE SEQUENCE [LARGE SCALE GENOMIC DNA]</scope>
    <source>
        <strain evidence="13 14">CBS 809.83</strain>
    </source>
</reference>
<dbReference type="InterPro" id="IPR002908">
    <property type="entry name" value="Frataxin/CyaY"/>
</dbReference>
<evidence type="ECO:0000256" key="4">
    <source>
        <dbReference type="ARBA" id="ARBA00022434"/>
    </source>
</evidence>
<dbReference type="PROSITE" id="PS01344">
    <property type="entry name" value="FRATAXIN_1"/>
    <property type="match status" value="1"/>
</dbReference>
<evidence type="ECO:0000256" key="11">
    <source>
        <dbReference type="ARBA" id="ARBA00023128"/>
    </source>
</evidence>
<dbReference type="AlphaFoldDB" id="A0A507DY99"/>
<keyword evidence="14" id="KW-1185">Reference proteome</keyword>
<dbReference type="GO" id="GO:0051537">
    <property type="term" value="F:2 iron, 2 sulfur cluster binding"/>
    <property type="evidence" value="ECO:0007669"/>
    <property type="project" value="TreeGrafter"/>
</dbReference>
<keyword evidence="4" id="KW-0409">Iron storage</keyword>
<dbReference type="PRINTS" id="PR00904">
    <property type="entry name" value="FRATAXIN"/>
</dbReference>
<keyword evidence="10" id="KW-0406">Ion transport</keyword>
<keyword evidence="6" id="KW-0410">Iron transport</keyword>
<dbReference type="GO" id="GO:0008198">
    <property type="term" value="F:ferrous iron binding"/>
    <property type="evidence" value="ECO:0007669"/>
    <property type="project" value="TreeGrafter"/>
</dbReference>
<dbReference type="InterPro" id="IPR036524">
    <property type="entry name" value="Frataxin/CyaY_sf"/>
</dbReference>
<dbReference type="GO" id="GO:0004322">
    <property type="term" value="F:ferroxidase activity"/>
    <property type="evidence" value="ECO:0007669"/>
    <property type="project" value="UniProtKB-EC"/>
</dbReference>
<accession>A0A507DY99</accession>
<comment type="subcellular location">
    <subcellularLocation>
        <location evidence="1">Mitochondrion</location>
    </subcellularLocation>
</comment>